<comment type="caution">
    <text evidence="6">The sequence shown here is derived from an EMBL/GenBank/DDBJ whole genome shotgun (WGS) entry which is preliminary data.</text>
</comment>
<dbReference type="InterPro" id="IPR000362">
    <property type="entry name" value="Fumarate_lyase_fam"/>
</dbReference>
<dbReference type="Pfam" id="PF00206">
    <property type="entry name" value="Lyase_1"/>
    <property type="match status" value="1"/>
</dbReference>
<dbReference type="Gene3D" id="1.10.40.30">
    <property type="entry name" value="Fumarase/aspartase (C-terminal domain)"/>
    <property type="match status" value="1"/>
</dbReference>
<evidence type="ECO:0000259" key="4">
    <source>
        <dbReference type="Pfam" id="PF00206"/>
    </source>
</evidence>
<dbReference type="RefSeq" id="XP_070863144.1">
    <property type="nucleotide sequence ID" value="XM_071005289.1"/>
</dbReference>
<dbReference type="Gene3D" id="1.10.275.10">
    <property type="entry name" value="Fumarase/aspartase (N-terminal domain)"/>
    <property type="match status" value="1"/>
</dbReference>
<dbReference type="CDD" id="cd01359">
    <property type="entry name" value="Argininosuccinate_lyase"/>
    <property type="match status" value="1"/>
</dbReference>
<evidence type="ECO:0000256" key="1">
    <source>
        <dbReference type="ARBA" id="ARBA00010755"/>
    </source>
</evidence>
<gene>
    <name evidence="6" type="ORF">HOO65_011323</name>
</gene>
<dbReference type="GO" id="GO:0016829">
    <property type="term" value="F:lyase activity"/>
    <property type="evidence" value="ECO:0007669"/>
    <property type="project" value="UniProtKB-KW"/>
</dbReference>
<dbReference type="InterPro" id="IPR022761">
    <property type="entry name" value="Fumarate_lyase_N"/>
</dbReference>
<dbReference type="PANTHER" id="PTHR43814:SF1">
    <property type="entry name" value="ARGININOSUCCINATE LYASE"/>
    <property type="match status" value="1"/>
</dbReference>
<protein>
    <recommendedName>
        <fullName evidence="2">Arginosuccinase</fullName>
    </recommendedName>
</protein>
<dbReference type="Pfam" id="PF14698">
    <property type="entry name" value="ASL_C2"/>
    <property type="match status" value="1"/>
</dbReference>
<feature type="region of interest" description="Disordered" evidence="3">
    <location>
        <begin position="952"/>
        <end position="971"/>
    </location>
</feature>
<feature type="compositionally biased region" description="Basic and acidic residues" evidence="3">
    <location>
        <begin position="877"/>
        <end position="895"/>
    </location>
</feature>
<feature type="domain" description="Fumarate lyase N-terminal" evidence="4">
    <location>
        <begin position="14"/>
        <end position="310"/>
    </location>
</feature>
<dbReference type="InterPro" id="IPR024083">
    <property type="entry name" value="Fumarase/histidase_N"/>
</dbReference>
<dbReference type="PROSITE" id="PS00163">
    <property type="entry name" value="FUMARATE_LYASES"/>
    <property type="match status" value="1"/>
</dbReference>
<dbReference type="Gene3D" id="1.20.200.10">
    <property type="entry name" value="Fumarase/aspartase (Central domain)"/>
    <property type="match status" value="1"/>
</dbReference>
<dbReference type="SUPFAM" id="SSF48557">
    <property type="entry name" value="L-aspartase-like"/>
    <property type="match status" value="1"/>
</dbReference>
<dbReference type="InterPro" id="IPR008948">
    <property type="entry name" value="L-Aspartase-like"/>
</dbReference>
<dbReference type="PRINTS" id="PR00145">
    <property type="entry name" value="ARGSUCLYASE"/>
</dbReference>
<dbReference type="HAMAP" id="MF_00006">
    <property type="entry name" value="Arg_succ_lyase"/>
    <property type="match status" value="1"/>
</dbReference>
<keyword evidence="6" id="KW-0456">Lyase</keyword>
<keyword evidence="7" id="KW-1185">Reference proteome</keyword>
<dbReference type="EMBL" id="JABSNW010000001">
    <property type="protein sequence ID" value="KAL2891965.1"/>
    <property type="molecule type" value="Genomic_DNA"/>
</dbReference>
<name>A0ABR4MUK2_9PEZI</name>
<dbReference type="InterPro" id="IPR009049">
    <property type="entry name" value="Argininosuccinate_lyase"/>
</dbReference>
<comment type="similarity">
    <text evidence="1">Belongs to the lyase 1 family. Argininosuccinate lyase subfamily.</text>
</comment>
<dbReference type="InterPro" id="IPR029419">
    <property type="entry name" value="Arg_succ_lyase_C"/>
</dbReference>
<proteinExistence type="inferred from homology"/>
<reference evidence="6 7" key="1">
    <citation type="submission" date="2020-05" db="EMBL/GenBank/DDBJ databases">
        <title>Ceratocystis lukuohia genome.</title>
        <authorList>
            <person name="Harrington T.C."/>
            <person name="Kim K."/>
            <person name="Mayers C.G."/>
        </authorList>
    </citation>
    <scope>NUCLEOTIDE SEQUENCE [LARGE SCALE GENOMIC DNA]</scope>
    <source>
        <strain evidence="6 7">C4212</strain>
    </source>
</reference>
<feature type="compositionally biased region" description="Pro residues" evidence="3">
    <location>
        <begin position="601"/>
        <end position="616"/>
    </location>
</feature>
<evidence type="ECO:0000259" key="5">
    <source>
        <dbReference type="Pfam" id="PF14698"/>
    </source>
</evidence>
<feature type="region of interest" description="Disordered" evidence="3">
    <location>
        <begin position="872"/>
        <end position="895"/>
    </location>
</feature>
<dbReference type="Proteomes" id="UP001610728">
    <property type="component" value="Unassembled WGS sequence"/>
</dbReference>
<dbReference type="InterPro" id="IPR020557">
    <property type="entry name" value="Fumarate_lyase_CS"/>
</dbReference>
<feature type="region of interest" description="Disordered" evidence="3">
    <location>
        <begin position="595"/>
        <end position="645"/>
    </location>
</feature>
<dbReference type="PRINTS" id="PR00149">
    <property type="entry name" value="FUMRATELYASE"/>
</dbReference>
<evidence type="ECO:0000256" key="3">
    <source>
        <dbReference type="SAM" id="MobiDB-lite"/>
    </source>
</evidence>
<feature type="domain" description="Argininosuccinate lyase C-terminal" evidence="5">
    <location>
        <begin position="372"/>
        <end position="439"/>
    </location>
</feature>
<sequence length="1083" mass="120199">MSETKPGENMLWGGRFTGGLDPLMVAYNESIYFDRVLYKQDILGSIAFARANAKNGIITQEEFTKLEAGLQAVKKEWEDGVFKIVPGVDEDIHTANERRLGEIIGKDVAGKLHTGRSRNEQIATDMRLWLRDELVKIEKHLVDFLNVTAARAEKEVDYVMPGYTHLQRAQPIRWSHWMLSYGFSFASDLERLREVIRRVNRSPLGCGALAGNPFGIDRDMMCKELGFDSLLWNSMGAVADRDFVAETMQWGSMLMLHISRWAEDLIIYSTGEFNFVRLADAYSTGSSLMPQKKNPDSLELLRGKSGRAMGQCVGLMTTLKGLPSTYNKDLQESVEPMLDHIKTVSDSIQIANGVLATLTVQPTKMAASLDPFMLATDVADYLVRKGVPFRETHHISGRLVALSENTGTPMNELTYEQVSQVDARFEKDIAAVFNYEKSAEARSAKGGTSKATVLEQISVLREMLKATLPETALGPHFEPISTPTSLAMRLLASLNLAGGLVQGSSLSPSRDHAATTNLASHSHAEANAFGIFNTVLAGMRQWDSSVHHNGMAFVPAQVPEGTLLYHGGISAEVPDTLEWLAFEIEHAQNFARSFRGDWKPRFPPPGTKPGKKPPAGPGVGPIKPPHSGAPKGGHRPDDNTGHRGYLHTYRATRPLKMLYLDGMAAAKAMFGPLDQQDLILATKPIEPGYSSEFERATQICDLFSPIGVDGIIRMEAGFEIIHCNFSSGLEQLSATRQPYPDTEPWFGPVSTFQWLRAVARRYDGIGAHRAQLSWSGAVAGWWYPFNTSSLDPAFASLPRFEQASPKMRAAIRADVVQAMSQDWPPAASVDWQGVVDMVAGRFSRRLEALAAADADPQLFVTQVMETAAPYFNTPLQDDEKKGQAENELSKSSPEERAVDRCVDSFFYPVVPLIPKFTTADNLIYVALTNVTREICTAMFDARSILLTAAPKTAAHLDQRPPPGGRPEDEKPPLNHVLIPAVPKAQPIIQALVKKLDWAEWKRCYGCKYNEECFIAMFPFGTPEDHFRPQCFNDTAMHEHAMLSMGNSYWRTGMKDRQETHLDVSEEMEENPEHEQQVMMMGDL</sequence>
<evidence type="ECO:0000313" key="6">
    <source>
        <dbReference type="EMBL" id="KAL2891965.1"/>
    </source>
</evidence>
<evidence type="ECO:0000256" key="2">
    <source>
        <dbReference type="ARBA" id="ARBA00032749"/>
    </source>
</evidence>
<evidence type="ECO:0000313" key="7">
    <source>
        <dbReference type="Proteomes" id="UP001610728"/>
    </source>
</evidence>
<dbReference type="NCBIfam" id="TIGR00838">
    <property type="entry name" value="argH"/>
    <property type="match status" value="1"/>
</dbReference>
<organism evidence="6 7">
    <name type="scientific">Ceratocystis lukuohia</name>
    <dbReference type="NCBI Taxonomy" id="2019550"/>
    <lineage>
        <taxon>Eukaryota</taxon>
        <taxon>Fungi</taxon>
        <taxon>Dikarya</taxon>
        <taxon>Ascomycota</taxon>
        <taxon>Pezizomycotina</taxon>
        <taxon>Sordariomycetes</taxon>
        <taxon>Hypocreomycetidae</taxon>
        <taxon>Microascales</taxon>
        <taxon>Ceratocystidaceae</taxon>
        <taxon>Ceratocystis</taxon>
    </lineage>
</organism>
<accession>A0ABR4MUK2</accession>
<dbReference type="PANTHER" id="PTHR43814">
    <property type="entry name" value="ARGININOSUCCINATE LYASE"/>
    <property type="match status" value="1"/>
</dbReference>
<dbReference type="GeneID" id="98115568"/>